<keyword evidence="3" id="KW-1185">Reference proteome</keyword>
<dbReference type="CDD" id="cd15482">
    <property type="entry name" value="Sialidase_non-viral"/>
    <property type="match status" value="1"/>
</dbReference>
<keyword evidence="1" id="KW-0472">Membrane</keyword>
<dbReference type="STRING" id="502025.Hoch_0348"/>
<evidence type="ECO:0000313" key="2">
    <source>
        <dbReference type="EMBL" id="ACY12989.1"/>
    </source>
</evidence>
<organism evidence="2 3">
    <name type="scientific">Haliangium ochraceum (strain DSM 14365 / JCM 11303 / SMP-2)</name>
    <dbReference type="NCBI Taxonomy" id="502025"/>
    <lineage>
        <taxon>Bacteria</taxon>
        <taxon>Pseudomonadati</taxon>
        <taxon>Myxococcota</taxon>
        <taxon>Polyangia</taxon>
        <taxon>Haliangiales</taxon>
        <taxon>Kofleriaceae</taxon>
        <taxon>Haliangium</taxon>
    </lineage>
</organism>
<sequence length="388" mass="43504">MRTFKTLIKWLSLVTSLAAALMLVLWAYWYHRPNTAVVAPELELESWPAVAEGMHDSNTDLLHWRGRFYLVHARSPYHLGSGNAKLVVWRSDDAKSWEKSAEIVTPDEDLRDPKLVAIGDKLHLYALINHNIEPEPHATALSTSEDGVSWSPLQTLQPEGWLFWRPKSRDGVTWYVTAYWHEHGASRLLSSRDGVNWDTVSTIHEGDRNDETALAFLPDGRILVTARLEGERAWHQGAADAATLLAVAAPPYTSWSTSVSKTTRLDGPVLFEHEGRVFAVGRFDPEGYDSWYRHSSLFGRKRTALYEVRPDKLVYLSDLPSAGDTAYAGVAVVGDELYISYYTSDIERDYSWYLGLVTESNILMAKLPLRGLEALANAKAASQPVAAH</sequence>
<evidence type="ECO:0000313" key="3">
    <source>
        <dbReference type="Proteomes" id="UP000001880"/>
    </source>
</evidence>
<dbReference type="AlphaFoldDB" id="D0LIW0"/>
<dbReference type="KEGG" id="hoh:Hoch_0348"/>
<dbReference type="Proteomes" id="UP000001880">
    <property type="component" value="Chromosome"/>
</dbReference>
<gene>
    <name evidence="2" type="ordered locus">Hoch_0348</name>
</gene>
<keyword evidence="1" id="KW-1133">Transmembrane helix</keyword>
<dbReference type="HOGENOM" id="CLU_711270_0_0_7"/>
<reference evidence="2 3" key="1">
    <citation type="journal article" date="2010" name="Stand. Genomic Sci.">
        <title>Complete genome sequence of Haliangium ochraceum type strain (SMP-2).</title>
        <authorList>
            <consortium name="US DOE Joint Genome Institute (JGI-PGF)"/>
            <person name="Ivanova N."/>
            <person name="Daum C."/>
            <person name="Lang E."/>
            <person name="Abt B."/>
            <person name="Kopitz M."/>
            <person name="Saunders E."/>
            <person name="Lapidus A."/>
            <person name="Lucas S."/>
            <person name="Glavina Del Rio T."/>
            <person name="Nolan M."/>
            <person name="Tice H."/>
            <person name="Copeland A."/>
            <person name="Cheng J.F."/>
            <person name="Chen F."/>
            <person name="Bruce D."/>
            <person name="Goodwin L."/>
            <person name="Pitluck S."/>
            <person name="Mavromatis K."/>
            <person name="Pati A."/>
            <person name="Mikhailova N."/>
            <person name="Chen A."/>
            <person name="Palaniappan K."/>
            <person name="Land M."/>
            <person name="Hauser L."/>
            <person name="Chang Y.J."/>
            <person name="Jeffries C.D."/>
            <person name="Detter J.C."/>
            <person name="Brettin T."/>
            <person name="Rohde M."/>
            <person name="Goker M."/>
            <person name="Bristow J."/>
            <person name="Markowitz V."/>
            <person name="Eisen J.A."/>
            <person name="Hugenholtz P."/>
            <person name="Kyrpides N.C."/>
            <person name="Klenk H.P."/>
        </authorList>
    </citation>
    <scope>NUCLEOTIDE SEQUENCE [LARGE SCALE GENOMIC DNA]</scope>
    <source>
        <strain evidence="3">DSM 14365 / CIP 107738 / JCM 11303 / AJ 13395 / SMP-2</strain>
    </source>
</reference>
<dbReference type="Gene3D" id="2.120.10.10">
    <property type="match status" value="1"/>
</dbReference>
<name>D0LIW0_HALO1</name>
<evidence type="ECO:0000256" key="1">
    <source>
        <dbReference type="SAM" id="Phobius"/>
    </source>
</evidence>
<proteinExistence type="predicted"/>
<feature type="transmembrane region" description="Helical" evidence="1">
    <location>
        <begin position="7"/>
        <end position="29"/>
    </location>
</feature>
<dbReference type="InterPro" id="IPR036278">
    <property type="entry name" value="Sialidase_sf"/>
</dbReference>
<dbReference type="eggNOG" id="COG1621">
    <property type="taxonomic scope" value="Bacteria"/>
</dbReference>
<dbReference type="SUPFAM" id="SSF50939">
    <property type="entry name" value="Sialidases"/>
    <property type="match status" value="1"/>
</dbReference>
<dbReference type="EMBL" id="CP001804">
    <property type="protein sequence ID" value="ACY12989.1"/>
    <property type="molecule type" value="Genomic_DNA"/>
</dbReference>
<keyword evidence="1" id="KW-0812">Transmembrane</keyword>
<accession>D0LIW0</accession>
<protein>
    <submittedName>
        <fullName evidence="2">Uncharacterized protein</fullName>
    </submittedName>
</protein>